<dbReference type="InterPro" id="IPR032675">
    <property type="entry name" value="LRR_dom_sf"/>
</dbReference>
<keyword evidence="12" id="KW-0472">Membrane</keyword>
<name>A0AAV1BZQ3_OLDCO</name>
<evidence type="ECO:0000259" key="13">
    <source>
        <dbReference type="Pfam" id="PF11721"/>
    </source>
</evidence>
<evidence type="ECO:0000256" key="4">
    <source>
        <dbReference type="ARBA" id="ARBA00022679"/>
    </source>
</evidence>
<dbReference type="InterPro" id="IPR021720">
    <property type="entry name" value="Malectin_dom"/>
</dbReference>
<sequence>MVFGNAECSNFRALPDHCLLNWSNSLNSKSCNDLTRTYLNGTIPREWGSMQLTTISLMGNRISGPIPAELGNISTLIELVLDQNQLNGTIPPDLGNLSNIQKLLILTQMTGELPPQLAKLTNLKDFLQFDHFAGTIPNFIENWTQLNRLNILGTSLNGPIPSGIASLSNLTDLRIGDLKGNGSSFPPLSGAKILRTFILRNCNISGPLPDYLGTLPTLKLLDLSFNNLTGPIPESFKSLSGTDIFLTRKEYLTFEWPFLRHAFTIIDLSYNNFTGDAVNSNCEPRQTNLFASSSRGNTSGIVSCLRDTIRCPKNTMPGDSSKFFPSASSWAFSSTGNFLDNNLPIDTYIGNTSGITGNNPELYLDARLSPLSLTYYGFCLGNGNYTVNLHFAEIKFTDDRTYASLGRRFFDIYIQGKLVKKDFNIEDEAGEFFWAGKGTTSIPVKGVYGPLISAISVESDFSPPTEHRNKLSAGSVVGIVIAVLFIISMVLVVLRWKGCWQNKYSLENGHNLSAQYPFCGKEDQKKKNIVKFANLLKHKGNLMELIDPRLGTDYDEEEIMLTLHIALCTNVTASDRPSMSSVVSMLEGRGIGKRSALELGCGIGKRSTSELSMSSKYNEFKALEFSNEPQSANSNESQIQEASPHLPFTASTSAKDLYPIILDSDYLLTRS</sequence>
<evidence type="ECO:0000313" key="15">
    <source>
        <dbReference type="Proteomes" id="UP001161247"/>
    </source>
</evidence>
<dbReference type="GO" id="GO:0005524">
    <property type="term" value="F:ATP binding"/>
    <property type="evidence" value="ECO:0007669"/>
    <property type="project" value="UniProtKB-KW"/>
</dbReference>
<dbReference type="Gene3D" id="1.10.510.10">
    <property type="entry name" value="Transferase(Phosphotransferase) domain 1"/>
    <property type="match status" value="1"/>
</dbReference>
<reference evidence="14" key="1">
    <citation type="submission" date="2023-03" db="EMBL/GenBank/DDBJ databases">
        <authorList>
            <person name="Julca I."/>
        </authorList>
    </citation>
    <scope>NUCLEOTIDE SEQUENCE</scope>
</reference>
<keyword evidence="3" id="KW-0597">Phosphoprotein</keyword>
<dbReference type="Pfam" id="PF11721">
    <property type="entry name" value="Malectin"/>
    <property type="match status" value="1"/>
</dbReference>
<evidence type="ECO:0000256" key="6">
    <source>
        <dbReference type="ARBA" id="ARBA00022741"/>
    </source>
</evidence>
<comment type="catalytic activity">
    <reaction evidence="11">
        <text>L-seryl-[protein] + ATP = O-phospho-L-seryl-[protein] + ADP + H(+)</text>
        <dbReference type="Rhea" id="RHEA:17989"/>
        <dbReference type="Rhea" id="RHEA-COMP:9863"/>
        <dbReference type="Rhea" id="RHEA-COMP:11604"/>
        <dbReference type="ChEBI" id="CHEBI:15378"/>
        <dbReference type="ChEBI" id="CHEBI:29999"/>
        <dbReference type="ChEBI" id="CHEBI:30616"/>
        <dbReference type="ChEBI" id="CHEBI:83421"/>
        <dbReference type="ChEBI" id="CHEBI:456216"/>
        <dbReference type="EC" id="2.7.11.1"/>
    </reaction>
</comment>
<dbReference type="PANTHER" id="PTHR48006">
    <property type="entry name" value="LEUCINE-RICH REPEAT-CONTAINING PROTEIN DDB_G0281931-RELATED"/>
    <property type="match status" value="1"/>
</dbReference>
<keyword evidence="12" id="KW-0812">Transmembrane</keyword>
<evidence type="ECO:0000256" key="3">
    <source>
        <dbReference type="ARBA" id="ARBA00022553"/>
    </source>
</evidence>
<keyword evidence="4" id="KW-0808">Transferase</keyword>
<dbReference type="AlphaFoldDB" id="A0AAV1BZQ3"/>
<dbReference type="GO" id="GO:0016020">
    <property type="term" value="C:membrane"/>
    <property type="evidence" value="ECO:0007669"/>
    <property type="project" value="UniProtKB-SubCell"/>
</dbReference>
<dbReference type="GO" id="GO:0004674">
    <property type="term" value="F:protein serine/threonine kinase activity"/>
    <property type="evidence" value="ECO:0007669"/>
    <property type="project" value="UniProtKB-EC"/>
</dbReference>
<evidence type="ECO:0000313" key="14">
    <source>
        <dbReference type="EMBL" id="CAI9088859.1"/>
    </source>
</evidence>
<accession>A0AAV1BZQ3</accession>
<feature type="transmembrane region" description="Helical" evidence="12">
    <location>
        <begin position="471"/>
        <end position="494"/>
    </location>
</feature>
<proteinExistence type="predicted"/>
<keyword evidence="15" id="KW-1185">Reference proteome</keyword>
<gene>
    <name evidence="14" type="ORF">OLC1_LOCUS1331</name>
</gene>
<dbReference type="SUPFAM" id="SSF52058">
    <property type="entry name" value="L domain-like"/>
    <property type="match status" value="1"/>
</dbReference>
<comment type="catalytic activity">
    <reaction evidence="10">
        <text>L-threonyl-[protein] + ATP = O-phospho-L-threonyl-[protein] + ADP + H(+)</text>
        <dbReference type="Rhea" id="RHEA:46608"/>
        <dbReference type="Rhea" id="RHEA-COMP:11060"/>
        <dbReference type="Rhea" id="RHEA-COMP:11605"/>
        <dbReference type="ChEBI" id="CHEBI:15378"/>
        <dbReference type="ChEBI" id="CHEBI:30013"/>
        <dbReference type="ChEBI" id="CHEBI:30616"/>
        <dbReference type="ChEBI" id="CHEBI:61977"/>
        <dbReference type="ChEBI" id="CHEBI:456216"/>
        <dbReference type="EC" id="2.7.11.1"/>
    </reaction>
</comment>
<keyword evidence="5" id="KW-0732">Signal</keyword>
<evidence type="ECO:0000256" key="9">
    <source>
        <dbReference type="ARBA" id="ARBA00023180"/>
    </source>
</evidence>
<keyword evidence="7" id="KW-0067">ATP-binding</keyword>
<keyword evidence="8" id="KW-0675">Receptor</keyword>
<organism evidence="14 15">
    <name type="scientific">Oldenlandia corymbosa var. corymbosa</name>
    <dbReference type="NCBI Taxonomy" id="529605"/>
    <lineage>
        <taxon>Eukaryota</taxon>
        <taxon>Viridiplantae</taxon>
        <taxon>Streptophyta</taxon>
        <taxon>Embryophyta</taxon>
        <taxon>Tracheophyta</taxon>
        <taxon>Spermatophyta</taxon>
        <taxon>Magnoliopsida</taxon>
        <taxon>eudicotyledons</taxon>
        <taxon>Gunneridae</taxon>
        <taxon>Pentapetalae</taxon>
        <taxon>asterids</taxon>
        <taxon>lamiids</taxon>
        <taxon>Gentianales</taxon>
        <taxon>Rubiaceae</taxon>
        <taxon>Rubioideae</taxon>
        <taxon>Spermacoceae</taxon>
        <taxon>Hedyotis-Oldenlandia complex</taxon>
        <taxon>Oldenlandia</taxon>
    </lineage>
</organism>
<evidence type="ECO:0000256" key="10">
    <source>
        <dbReference type="ARBA" id="ARBA00047899"/>
    </source>
</evidence>
<evidence type="ECO:0000256" key="5">
    <source>
        <dbReference type="ARBA" id="ARBA00022729"/>
    </source>
</evidence>
<dbReference type="PANTHER" id="PTHR48006:SF81">
    <property type="entry name" value="PROTEIN KINASE DOMAIN-CONTAINING PROTEIN"/>
    <property type="match status" value="1"/>
</dbReference>
<evidence type="ECO:0000256" key="11">
    <source>
        <dbReference type="ARBA" id="ARBA00048679"/>
    </source>
</evidence>
<dbReference type="Pfam" id="PF00560">
    <property type="entry name" value="LRR_1"/>
    <property type="match status" value="4"/>
</dbReference>
<dbReference type="Gene3D" id="3.80.10.10">
    <property type="entry name" value="Ribonuclease Inhibitor"/>
    <property type="match status" value="2"/>
</dbReference>
<dbReference type="InterPro" id="IPR051824">
    <property type="entry name" value="LRR_Rcpt-Like_S/T_Kinase"/>
</dbReference>
<dbReference type="Gene3D" id="2.60.120.430">
    <property type="entry name" value="Galactose-binding lectin"/>
    <property type="match status" value="1"/>
</dbReference>
<protein>
    <recommendedName>
        <fullName evidence="2">non-specific serine/threonine protein kinase</fullName>
        <ecNumber evidence="2">2.7.11.1</ecNumber>
    </recommendedName>
</protein>
<dbReference type="InterPro" id="IPR001611">
    <property type="entry name" value="Leu-rich_rpt"/>
</dbReference>
<evidence type="ECO:0000256" key="2">
    <source>
        <dbReference type="ARBA" id="ARBA00012513"/>
    </source>
</evidence>
<keyword evidence="9" id="KW-0325">Glycoprotein</keyword>
<comment type="subcellular location">
    <subcellularLocation>
        <location evidence="1">Membrane</location>
        <topology evidence="1">Single-pass type I membrane protein</topology>
    </subcellularLocation>
</comment>
<evidence type="ECO:0000256" key="8">
    <source>
        <dbReference type="ARBA" id="ARBA00023170"/>
    </source>
</evidence>
<evidence type="ECO:0000256" key="12">
    <source>
        <dbReference type="SAM" id="Phobius"/>
    </source>
</evidence>
<dbReference type="Proteomes" id="UP001161247">
    <property type="component" value="Chromosome 1"/>
</dbReference>
<evidence type="ECO:0000256" key="7">
    <source>
        <dbReference type="ARBA" id="ARBA00022840"/>
    </source>
</evidence>
<dbReference type="EMBL" id="OX459118">
    <property type="protein sequence ID" value="CAI9088859.1"/>
    <property type="molecule type" value="Genomic_DNA"/>
</dbReference>
<keyword evidence="6" id="KW-0547">Nucleotide-binding</keyword>
<evidence type="ECO:0000256" key="1">
    <source>
        <dbReference type="ARBA" id="ARBA00004479"/>
    </source>
</evidence>
<feature type="domain" description="Malectin" evidence="13">
    <location>
        <begin position="357"/>
        <end position="431"/>
    </location>
</feature>
<dbReference type="EC" id="2.7.11.1" evidence="2"/>
<keyword evidence="12" id="KW-1133">Transmembrane helix</keyword>